<gene>
    <name evidence="3" type="ORF">Aco04nite_00740</name>
</gene>
<evidence type="ECO:0000256" key="1">
    <source>
        <dbReference type="SAM" id="MobiDB-lite"/>
    </source>
</evidence>
<accession>A0A919VHU0</accession>
<feature type="transmembrane region" description="Helical" evidence="2">
    <location>
        <begin position="84"/>
        <end position="108"/>
    </location>
</feature>
<comment type="caution">
    <text evidence="3">The sequence shown here is derived from an EMBL/GenBank/DDBJ whole genome shotgun (WGS) entry which is preliminary data.</text>
</comment>
<organism evidence="3 4">
    <name type="scientific">Winogradskya consettensis</name>
    <dbReference type="NCBI Taxonomy" id="113560"/>
    <lineage>
        <taxon>Bacteria</taxon>
        <taxon>Bacillati</taxon>
        <taxon>Actinomycetota</taxon>
        <taxon>Actinomycetes</taxon>
        <taxon>Micromonosporales</taxon>
        <taxon>Micromonosporaceae</taxon>
        <taxon>Winogradskya</taxon>
    </lineage>
</organism>
<name>A0A919VHU0_9ACTN</name>
<evidence type="ECO:0000313" key="4">
    <source>
        <dbReference type="Proteomes" id="UP000680865"/>
    </source>
</evidence>
<dbReference type="Proteomes" id="UP000680865">
    <property type="component" value="Unassembled WGS sequence"/>
</dbReference>
<dbReference type="EMBL" id="BOQP01000001">
    <property type="protein sequence ID" value="GIM66168.1"/>
    <property type="molecule type" value="Genomic_DNA"/>
</dbReference>
<feature type="compositionally biased region" description="Low complexity" evidence="1">
    <location>
        <begin position="22"/>
        <end position="34"/>
    </location>
</feature>
<reference evidence="3" key="1">
    <citation type="submission" date="2021-03" db="EMBL/GenBank/DDBJ databases">
        <title>Whole genome shotgun sequence of Actinoplanes consettensis NBRC 14913.</title>
        <authorList>
            <person name="Komaki H."/>
            <person name="Tamura T."/>
        </authorList>
    </citation>
    <scope>NUCLEOTIDE SEQUENCE</scope>
    <source>
        <strain evidence="3">NBRC 14913</strain>
    </source>
</reference>
<sequence length="120" mass="12157">MNGGPAPITGSPHAGRAPWGGEAADPAAAPSLDDSAPESPPVDPAPEAVPLKGWAWLTGGMLCLVTGVLWTAQGLDLVTNSSMSGMRIFTVIGPLVAIAGLALIVIGVRTRSKYKRSLSA</sequence>
<keyword evidence="2" id="KW-1133">Transmembrane helix</keyword>
<feature type="transmembrane region" description="Helical" evidence="2">
    <location>
        <begin position="54"/>
        <end position="72"/>
    </location>
</feature>
<dbReference type="AlphaFoldDB" id="A0A919VHU0"/>
<evidence type="ECO:0000256" key="2">
    <source>
        <dbReference type="SAM" id="Phobius"/>
    </source>
</evidence>
<keyword evidence="4" id="KW-1185">Reference proteome</keyword>
<feature type="region of interest" description="Disordered" evidence="1">
    <location>
        <begin position="1"/>
        <end position="46"/>
    </location>
</feature>
<evidence type="ECO:0000313" key="3">
    <source>
        <dbReference type="EMBL" id="GIM66168.1"/>
    </source>
</evidence>
<keyword evidence="2" id="KW-0812">Transmembrane</keyword>
<protein>
    <submittedName>
        <fullName evidence="3">Uncharacterized protein</fullName>
    </submittedName>
</protein>
<keyword evidence="2" id="KW-0472">Membrane</keyword>
<proteinExistence type="predicted"/>